<proteinExistence type="predicted"/>
<dbReference type="RefSeq" id="WP_120191373.1">
    <property type="nucleotide sequence ID" value="NZ_RAPK01000006.1"/>
</dbReference>
<evidence type="ECO:0000313" key="3">
    <source>
        <dbReference type="Proteomes" id="UP000285120"/>
    </source>
</evidence>
<evidence type="ECO:0000313" key="2">
    <source>
        <dbReference type="EMBL" id="RKD75949.1"/>
    </source>
</evidence>
<keyword evidence="1" id="KW-0812">Transmembrane</keyword>
<gene>
    <name evidence="2" type="ORF">ATL39_0159</name>
</gene>
<organism evidence="2 3">
    <name type="scientific">Sinobaca qinghaiensis</name>
    <dbReference type="NCBI Taxonomy" id="342944"/>
    <lineage>
        <taxon>Bacteria</taxon>
        <taxon>Bacillati</taxon>
        <taxon>Bacillota</taxon>
        <taxon>Bacilli</taxon>
        <taxon>Bacillales</taxon>
        <taxon>Sporolactobacillaceae</taxon>
        <taxon>Sinobaca</taxon>
    </lineage>
</organism>
<feature type="transmembrane region" description="Helical" evidence="1">
    <location>
        <begin position="7"/>
        <end position="26"/>
    </location>
</feature>
<dbReference type="Proteomes" id="UP000285120">
    <property type="component" value="Unassembled WGS sequence"/>
</dbReference>
<reference evidence="2 3" key="1">
    <citation type="submission" date="2018-09" db="EMBL/GenBank/DDBJ databases">
        <title>Genomic Encyclopedia of Archaeal and Bacterial Type Strains, Phase II (KMG-II): from individual species to whole genera.</title>
        <authorList>
            <person name="Goeker M."/>
        </authorList>
    </citation>
    <scope>NUCLEOTIDE SEQUENCE [LARGE SCALE GENOMIC DNA]</scope>
    <source>
        <strain evidence="2 3">DSM 17008</strain>
    </source>
</reference>
<dbReference type="AlphaFoldDB" id="A0A419V7P0"/>
<keyword evidence="1" id="KW-1133">Transmembrane helix</keyword>
<comment type="caution">
    <text evidence="2">The sequence shown here is derived from an EMBL/GenBank/DDBJ whole genome shotgun (WGS) entry which is preliminary data.</text>
</comment>
<name>A0A419V7P0_9BACL</name>
<keyword evidence="3" id="KW-1185">Reference proteome</keyword>
<feature type="transmembrane region" description="Helical" evidence="1">
    <location>
        <begin position="57"/>
        <end position="77"/>
    </location>
</feature>
<protein>
    <submittedName>
        <fullName evidence="2">Uncharacterized protein</fullName>
    </submittedName>
</protein>
<evidence type="ECO:0000256" key="1">
    <source>
        <dbReference type="SAM" id="Phobius"/>
    </source>
</evidence>
<sequence>MSERFGYVVYWLVFLIGITSFLFSFIMEYGIIYTIFITFISAGFNITVALALQRKKLIYMSLLLLLSPYIWFFILYVT</sequence>
<accession>A0A419V7P0</accession>
<keyword evidence="1" id="KW-0472">Membrane</keyword>
<feature type="transmembrane region" description="Helical" evidence="1">
    <location>
        <begin position="32"/>
        <end position="52"/>
    </location>
</feature>
<dbReference type="EMBL" id="RAPK01000006">
    <property type="protein sequence ID" value="RKD75949.1"/>
    <property type="molecule type" value="Genomic_DNA"/>
</dbReference>